<dbReference type="Pfam" id="PF08448">
    <property type="entry name" value="PAS_4"/>
    <property type="match status" value="1"/>
</dbReference>
<sequence>MAVSGIDYAALFAATPSPYLVLGPDLVIVEVNQAYLDATGRTREDLIGQHIFDAFPDNPADPEADGVRNLNTSLQRVLALRQPDTMALQKYDIPVMGRLDVFEERWWSPINTPVLGPDGSVAWIIHRVEDVTAFVKTRASRAQPSTRPVAEREVLEAELYARARELQLLNEELRQAHTRERQVAVALQEAMLQVPDLARHQGVAVRYLPATGSLNVCGDWYDMVDLADGRFAVAVGDVVGHGLEAAAVMGMLRSALSAAIRALERPAQALEVLGLYARSVEGALNTTAVQALVDPVSCLIIYSNAGHPPPVLVHADGSCELLDRATDPPLAVRPQHVPRPQASATYGPGDTLVLYTDGLIERRGEDLDAGLNRLTDILGRCCRLDCERLADTLLTRLGLAGGGRDDTALIIVRL</sequence>
<dbReference type="SUPFAM" id="SSF55785">
    <property type="entry name" value="PYP-like sensor domain (PAS domain)"/>
    <property type="match status" value="1"/>
</dbReference>
<comment type="caution">
    <text evidence="3">The sequence shown here is derived from an EMBL/GenBank/DDBJ whole genome shotgun (WGS) entry which is preliminary data.</text>
</comment>
<dbReference type="SUPFAM" id="SSF81606">
    <property type="entry name" value="PP2C-like"/>
    <property type="match status" value="1"/>
</dbReference>
<dbReference type="Gene3D" id="3.60.40.10">
    <property type="entry name" value="PPM-type phosphatase domain"/>
    <property type="match status" value="1"/>
</dbReference>
<dbReference type="GO" id="GO:0016791">
    <property type="term" value="F:phosphatase activity"/>
    <property type="evidence" value="ECO:0007669"/>
    <property type="project" value="TreeGrafter"/>
</dbReference>
<dbReference type="InterPro" id="IPR035965">
    <property type="entry name" value="PAS-like_dom_sf"/>
</dbReference>
<dbReference type="Proteomes" id="UP000586976">
    <property type="component" value="Unassembled WGS sequence"/>
</dbReference>
<dbReference type="InterPro" id="IPR000014">
    <property type="entry name" value="PAS"/>
</dbReference>
<dbReference type="RefSeq" id="WP_181864096.1">
    <property type="nucleotide sequence ID" value="NZ_JACEQY010000011.1"/>
</dbReference>
<feature type="domain" description="PPM-type phosphatase" evidence="2">
    <location>
        <begin position="202"/>
        <end position="414"/>
    </location>
</feature>
<dbReference type="EMBL" id="JACEQY010000011">
    <property type="protein sequence ID" value="MBA4862228.1"/>
    <property type="molecule type" value="Genomic_DNA"/>
</dbReference>
<dbReference type="InterPro" id="IPR052016">
    <property type="entry name" value="Bact_Sigma-Reg"/>
</dbReference>
<protein>
    <submittedName>
        <fullName evidence="3">SpoIIE family protein phosphatase</fullName>
    </submittedName>
</protein>
<dbReference type="InterPro" id="IPR013656">
    <property type="entry name" value="PAS_4"/>
</dbReference>
<dbReference type="PROSITE" id="PS51746">
    <property type="entry name" value="PPM_2"/>
    <property type="match status" value="1"/>
</dbReference>
<organism evidence="3 4">
    <name type="scientific">Streptomyces himalayensis subsp. aureolus</name>
    <dbReference type="NCBI Taxonomy" id="2758039"/>
    <lineage>
        <taxon>Bacteria</taxon>
        <taxon>Bacillati</taxon>
        <taxon>Actinomycetota</taxon>
        <taxon>Actinomycetes</taxon>
        <taxon>Kitasatosporales</taxon>
        <taxon>Streptomycetaceae</taxon>
        <taxon>Streptomyces</taxon>
        <taxon>Streptomyces himalayensis</taxon>
    </lineage>
</organism>
<accession>A0A7W2HFQ8</accession>
<gene>
    <name evidence="3" type="ORF">H1V43_12685</name>
</gene>
<dbReference type="InterPro" id="IPR001932">
    <property type="entry name" value="PPM-type_phosphatase-like_dom"/>
</dbReference>
<dbReference type="SMART" id="SM00331">
    <property type="entry name" value="PP2C_SIG"/>
    <property type="match status" value="1"/>
</dbReference>
<proteinExistence type="predicted"/>
<reference evidence="3 4" key="1">
    <citation type="submission" date="2020-07" db="EMBL/GenBank/DDBJ databases">
        <title>Streptomyces isolated from Indian soil.</title>
        <authorList>
            <person name="Mandal S."/>
            <person name="Maiti P.K."/>
        </authorList>
    </citation>
    <scope>NUCLEOTIDE SEQUENCE [LARGE SCALE GENOMIC DNA]</scope>
    <source>
        <strain evidence="3 4">PSKA54</strain>
    </source>
</reference>
<evidence type="ECO:0000259" key="2">
    <source>
        <dbReference type="PROSITE" id="PS51746"/>
    </source>
</evidence>
<dbReference type="InterPro" id="IPR036457">
    <property type="entry name" value="PPM-type-like_dom_sf"/>
</dbReference>
<dbReference type="Gene3D" id="3.30.450.20">
    <property type="entry name" value="PAS domain"/>
    <property type="match status" value="1"/>
</dbReference>
<keyword evidence="1" id="KW-0378">Hydrolase</keyword>
<evidence type="ECO:0000313" key="4">
    <source>
        <dbReference type="Proteomes" id="UP000586976"/>
    </source>
</evidence>
<evidence type="ECO:0000313" key="3">
    <source>
        <dbReference type="EMBL" id="MBA4862228.1"/>
    </source>
</evidence>
<dbReference type="PANTHER" id="PTHR43156">
    <property type="entry name" value="STAGE II SPORULATION PROTEIN E-RELATED"/>
    <property type="match status" value="1"/>
</dbReference>
<dbReference type="PANTHER" id="PTHR43156:SF2">
    <property type="entry name" value="STAGE II SPORULATION PROTEIN E"/>
    <property type="match status" value="1"/>
</dbReference>
<dbReference type="Pfam" id="PF07228">
    <property type="entry name" value="SpoIIE"/>
    <property type="match status" value="1"/>
</dbReference>
<dbReference type="SMART" id="SM00091">
    <property type="entry name" value="PAS"/>
    <property type="match status" value="1"/>
</dbReference>
<name>A0A7W2HFQ8_9ACTN</name>
<dbReference type="CDD" id="cd00130">
    <property type="entry name" value="PAS"/>
    <property type="match status" value="1"/>
</dbReference>
<evidence type="ECO:0000256" key="1">
    <source>
        <dbReference type="ARBA" id="ARBA00022801"/>
    </source>
</evidence>
<dbReference type="AlphaFoldDB" id="A0A7W2HFQ8"/>
<keyword evidence="4" id="KW-1185">Reference proteome</keyword>